<dbReference type="Proteomes" id="UP000248148">
    <property type="component" value="Unassembled WGS sequence"/>
</dbReference>
<keyword evidence="1" id="KW-1133">Transmembrane helix</keyword>
<name>A0A318TD18_9BRAD</name>
<proteinExistence type="predicted"/>
<feature type="transmembrane region" description="Helical" evidence="1">
    <location>
        <begin position="61"/>
        <end position="81"/>
    </location>
</feature>
<accession>A0A318TD18</accession>
<evidence type="ECO:0000313" key="3">
    <source>
        <dbReference type="Proteomes" id="UP000248148"/>
    </source>
</evidence>
<protein>
    <submittedName>
        <fullName evidence="2">Uncharacterized protein</fullName>
    </submittedName>
</protein>
<organism evidence="2 3">
    <name type="scientific">Rhodopseudomonas faecalis</name>
    <dbReference type="NCBI Taxonomy" id="99655"/>
    <lineage>
        <taxon>Bacteria</taxon>
        <taxon>Pseudomonadati</taxon>
        <taxon>Pseudomonadota</taxon>
        <taxon>Alphaproteobacteria</taxon>
        <taxon>Hyphomicrobiales</taxon>
        <taxon>Nitrobacteraceae</taxon>
        <taxon>Rhodopseudomonas</taxon>
    </lineage>
</organism>
<keyword evidence="1" id="KW-0812">Transmembrane</keyword>
<feature type="transmembrane region" description="Helical" evidence="1">
    <location>
        <begin position="29"/>
        <end position="49"/>
    </location>
</feature>
<dbReference type="OrthoDB" id="9992487at2"/>
<comment type="caution">
    <text evidence="2">The sequence shown here is derived from an EMBL/GenBank/DDBJ whole genome shotgun (WGS) entry which is preliminary data.</text>
</comment>
<keyword evidence="1" id="KW-0472">Membrane</keyword>
<evidence type="ECO:0000313" key="2">
    <source>
        <dbReference type="EMBL" id="PYF01138.1"/>
    </source>
</evidence>
<gene>
    <name evidence="2" type="ORF">BJ122_12616</name>
</gene>
<sequence length="151" mass="15817">MTGMTSSKLYFRIALLRRRVLLRQAIKRAVAGALAVAALIVAAGLLTYASFQALRVPLGDVLAAVVIAGVYLVIGLGLLLYTLHEPSSPELDALSEMEAAALEAFGNDTQGLRSAISASAHRIEDFGSAFSTSFAILSALRRILGAKKSAG</sequence>
<dbReference type="AlphaFoldDB" id="A0A318TD18"/>
<reference evidence="2 3" key="1">
    <citation type="submission" date="2018-06" db="EMBL/GenBank/DDBJ databases">
        <title>Genomic Encyclopedia of Archaeal and Bacterial Type Strains, Phase II (KMG-II): from individual species to whole genera.</title>
        <authorList>
            <person name="Goeker M."/>
        </authorList>
    </citation>
    <scope>NUCLEOTIDE SEQUENCE [LARGE SCALE GENOMIC DNA]</scope>
    <source>
        <strain evidence="2 3">JCM 11668</strain>
    </source>
</reference>
<dbReference type="EMBL" id="QJTI01000026">
    <property type="protein sequence ID" value="PYF01138.1"/>
    <property type="molecule type" value="Genomic_DNA"/>
</dbReference>
<keyword evidence="3" id="KW-1185">Reference proteome</keyword>
<evidence type="ECO:0000256" key="1">
    <source>
        <dbReference type="SAM" id="Phobius"/>
    </source>
</evidence>
<dbReference type="RefSeq" id="WP_110782300.1">
    <property type="nucleotide sequence ID" value="NZ_QJTI01000026.1"/>
</dbReference>